<proteinExistence type="predicted"/>
<dbReference type="EMBL" id="JABBWK010000028">
    <property type="protein sequence ID" value="KAG1900239.1"/>
    <property type="molecule type" value="Genomic_DNA"/>
</dbReference>
<reference evidence="1" key="1">
    <citation type="journal article" date="2020" name="New Phytol.">
        <title>Comparative genomics reveals dynamic genome evolution in host specialist ectomycorrhizal fungi.</title>
        <authorList>
            <person name="Lofgren L.A."/>
            <person name="Nguyen N.H."/>
            <person name="Vilgalys R."/>
            <person name="Ruytinx J."/>
            <person name="Liao H.L."/>
            <person name="Branco S."/>
            <person name="Kuo A."/>
            <person name="LaButti K."/>
            <person name="Lipzen A."/>
            <person name="Andreopoulos W."/>
            <person name="Pangilinan J."/>
            <person name="Riley R."/>
            <person name="Hundley H."/>
            <person name="Na H."/>
            <person name="Barry K."/>
            <person name="Grigoriev I.V."/>
            <person name="Stajich J.E."/>
            <person name="Kennedy P.G."/>
        </authorList>
    </citation>
    <scope>NUCLEOTIDE SEQUENCE</scope>
    <source>
        <strain evidence="1">FC203</strain>
    </source>
</reference>
<gene>
    <name evidence="1" type="ORF">F5891DRAFT_1188939</name>
</gene>
<dbReference type="Proteomes" id="UP001195769">
    <property type="component" value="Unassembled WGS sequence"/>
</dbReference>
<dbReference type="AlphaFoldDB" id="A0AAD4HLW0"/>
<sequence>MTKVLMQTWNDKHKSNLILSKGLDLVEEEEQIIHQTFKFDPNDLENDEEYISVKAEIQDKESKEPSDHYLLIAIL</sequence>
<protein>
    <submittedName>
        <fullName evidence="1">Uncharacterized protein</fullName>
    </submittedName>
</protein>
<dbReference type="RefSeq" id="XP_041225815.1">
    <property type="nucleotide sequence ID" value="XM_041367071.1"/>
</dbReference>
<keyword evidence="2" id="KW-1185">Reference proteome</keyword>
<comment type="caution">
    <text evidence="1">The sequence shown here is derived from an EMBL/GenBank/DDBJ whole genome shotgun (WGS) entry which is preliminary data.</text>
</comment>
<accession>A0AAD4HLW0</accession>
<organism evidence="1 2">
    <name type="scientific">Suillus fuscotomentosus</name>
    <dbReference type="NCBI Taxonomy" id="1912939"/>
    <lineage>
        <taxon>Eukaryota</taxon>
        <taxon>Fungi</taxon>
        <taxon>Dikarya</taxon>
        <taxon>Basidiomycota</taxon>
        <taxon>Agaricomycotina</taxon>
        <taxon>Agaricomycetes</taxon>
        <taxon>Agaricomycetidae</taxon>
        <taxon>Boletales</taxon>
        <taxon>Suillineae</taxon>
        <taxon>Suillaceae</taxon>
        <taxon>Suillus</taxon>
    </lineage>
</organism>
<evidence type="ECO:0000313" key="2">
    <source>
        <dbReference type="Proteomes" id="UP001195769"/>
    </source>
</evidence>
<name>A0AAD4HLW0_9AGAM</name>
<dbReference type="GeneID" id="64661369"/>
<evidence type="ECO:0000313" key="1">
    <source>
        <dbReference type="EMBL" id="KAG1900239.1"/>
    </source>
</evidence>